<accession>A0AAV3P293</accession>
<dbReference type="EMBL" id="BAABME010000821">
    <property type="protein sequence ID" value="GAA0145705.1"/>
    <property type="molecule type" value="Genomic_DNA"/>
</dbReference>
<evidence type="ECO:0000256" key="7">
    <source>
        <dbReference type="ARBA" id="ARBA00047928"/>
    </source>
</evidence>
<comment type="similarity">
    <text evidence="2">Belongs to the pectinesterase family.</text>
</comment>
<keyword evidence="12" id="KW-1185">Reference proteome</keyword>
<dbReference type="FunFam" id="2.160.20.10:FF:000013">
    <property type="entry name" value="Pectinesterase"/>
    <property type="match status" value="1"/>
</dbReference>
<dbReference type="PANTHER" id="PTHR31321">
    <property type="entry name" value="ACYL-COA THIOESTER HYDROLASE YBHC-RELATED"/>
    <property type="match status" value="1"/>
</dbReference>
<evidence type="ECO:0000256" key="1">
    <source>
        <dbReference type="ARBA" id="ARBA00005184"/>
    </source>
</evidence>
<dbReference type="EC" id="3.1.1.11" evidence="3"/>
<dbReference type="PANTHER" id="PTHR31321:SF76">
    <property type="entry name" value="PECTINESTERASE 10-RELATED"/>
    <property type="match status" value="1"/>
</dbReference>
<evidence type="ECO:0000256" key="8">
    <source>
        <dbReference type="ARBA" id="ARBA00057335"/>
    </source>
</evidence>
<evidence type="ECO:0000313" key="11">
    <source>
        <dbReference type="EMBL" id="GAA0145705.1"/>
    </source>
</evidence>
<keyword evidence="5" id="KW-0063">Aspartyl esterase</keyword>
<feature type="signal peptide" evidence="9">
    <location>
        <begin position="1"/>
        <end position="26"/>
    </location>
</feature>
<organism evidence="11 12">
    <name type="scientific">Lithospermum erythrorhizon</name>
    <name type="common">Purple gromwell</name>
    <name type="synonym">Lithospermum officinale var. erythrorhizon</name>
    <dbReference type="NCBI Taxonomy" id="34254"/>
    <lineage>
        <taxon>Eukaryota</taxon>
        <taxon>Viridiplantae</taxon>
        <taxon>Streptophyta</taxon>
        <taxon>Embryophyta</taxon>
        <taxon>Tracheophyta</taxon>
        <taxon>Spermatophyta</taxon>
        <taxon>Magnoliopsida</taxon>
        <taxon>eudicotyledons</taxon>
        <taxon>Gunneridae</taxon>
        <taxon>Pentapetalae</taxon>
        <taxon>asterids</taxon>
        <taxon>lamiids</taxon>
        <taxon>Boraginales</taxon>
        <taxon>Boraginaceae</taxon>
        <taxon>Boraginoideae</taxon>
        <taxon>Lithospermeae</taxon>
        <taxon>Lithospermum</taxon>
    </lineage>
</organism>
<evidence type="ECO:0000256" key="3">
    <source>
        <dbReference type="ARBA" id="ARBA00013229"/>
    </source>
</evidence>
<dbReference type="Pfam" id="PF01095">
    <property type="entry name" value="Pectinesterase"/>
    <property type="match status" value="1"/>
</dbReference>
<keyword evidence="4 11" id="KW-0378">Hydrolase</keyword>
<feature type="domain" description="Pectinesterase catalytic" evidence="10">
    <location>
        <begin position="34"/>
        <end position="317"/>
    </location>
</feature>
<dbReference type="AlphaFoldDB" id="A0AAV3P293"/>
<dbReference type="InterPro" id="IPR011050">
    <property type="entry name" value="Pectin_lyase_fold/virulence"/>
</dbReference>
<comment type="function">
    <text evidence="8">Acts in the modification of cell walls via demethylesterification of cell wall pectin.</text>
</comment>
<evidence type="ECO:0000256" key="5">
    <source>
        <dbReference type="ARBA" id="ARBA00023085"/>
    </source>
</evidence>
<dbReference type="SUPFAM" id="SSF51126">
    <property type="entry name" value="Pectin lyase-like"/>
    <property type="match status" value="1"/>
</dbReference>
<protein>
    <recommendedName>
        <fullName evidence="3">pectinesterase</fullName>
        <ecNumber evidence="3">3.1.1.11</ecNumber>
    </recommendedName>
</protein>
<comment type="catalytic activity">
    <reaction evidence="7">
        <text>[(1-&gt;4)-alpha-D-galacturonosyl methyl ester](n) + n H2O = [(1-&gt;4)-alpha-D-galacturonosyl](n) + n methanol + n H(+)</text>
        <dbReference type="Rhea" id="RHEA:22380"/>
        <dbReference type="Rhea" id="RHEA-COMP:14570"/>
        <dbReference type="Rhea" id="RHEA-COMP:14573"/>
        <dbReference type="ChEBI" id="CHEBI:15377"/>
        <dbReference type="ChEBI" id="CHEBI:15378"/>
        <dbReference type="ChEBI" id="CHEBI:17790"/>
        <dbReference type="ChEBI" id="CHEBI:140522"/>
        <dbReference type="ChEBI" id="CHEBI:140523"/>
        <dbReference type="EC" id="3.1.1.11"/>
    </reaction>
</comment>
<evidence type="ECO:0000256" key="9">
    <source>
        <dbReference type="SAM" id="SignalP"/>
    </source>
</evidence>
<proteinExistence type="inferred from homology"/>
<dbReference type="GO" id="GO:0042545">
    <property type="term" value="P:cell wall modification"/>
    <property type="evidence" value="ECO:0007669"/>
    <property type="project" value="InterPro"/>
</dbReference>
<evidence type="ECO:0000256" key="6">
    <source>
        <dbReference type="ARBA" id="ARBA00023180"/>
    </source>
</evidence>
<keyword evidence="6" id="KW-0325">Glycoprotein</keyword>
<comment type="caution">
    <text evidence="11">The sequence shown here is derived from an EMBL/GenBank/DDBJ whole genome shotgun (WGS) entry which is preliminary data.</text>
</comment>
<dbReference type="GO" id="GO:0045490">
    <property type="term" value="P:pectin catabolic process"/>
    <property type="evidence" value="ECO:0007669"/>
    <property type="project" value="TreeGrafter"/>
</dbReference>
<dbReference type="Gene3D" id="2.160.20.10">
    <property type="entry name" value="Single-stranded right-handed beta-helix, Pectin lyase-like"/>
    <property type="match status" value="1"/>
</dbReference>
<name>A0AAV3P293_LITER</name>
<feature type="chain" id="PRO_5043853495" description="pectinesterase" evidence="9">
    <location>
        <begin position="27"/>
        <end position="327"/>
    </location>
</feature>
<sequence>MKMLCFSTFLNFMNVILVLLITFASSNEQVVINVDPSGNGHFSTIQSAINAVPSNNVHWVYINIKNGVYKEQVSIPFDKPFIYLRGQNRRKTMVVWGAHDRIDQSATFITQANNTIARSITFMNSYNYPLNENKNPVTQAPAAMIAGDQSAFYHCSFIGLQDTLWDVRGRHLFKFCTIKGVVDFIFGNGQSIYEGCTLKVVAHPRHPLVGYITAQGRSTPNDDSGFVFKDCQIIGRGRTFLGRPWRPYARVIFYNTYMSDIVTPEGWSTWRSPQNGLTFVENNCRGPGSNRRYRVKYMRNLSQQQLNFFTSLSFIDNHGWLKKVNYL</sequence>
<dbReference type="InterPro" id="IPR000070">
    <property type="entry name" value="Pectinesterase_cat"/>
</dbReference>
<dbReference type="Proteomes" id="UP001454036">
    <property type="component" value="Unassembled WGS sequence"/>
</dbReference>
<gene>
    <name evidence="11" type="ORF">LIER_05840</name>
</gene>
<comment type="pathway">
    <text evidence="1">Glycan metabolism; pectin degradation; 2-dehydro-3-deoxy-D-gluconate from pectin: step 1/5.</text>
</comment>
<keyword evidence="9" id="KW-0732">Signal</keyword>
<dbReference type="InterPro" id="IPR012334">
    <property type="entry name" value="Pectin_lyas_fold"/>
</dbReference>
<evidence type="ECO:0000256" key="2">
    <source>
        <dbReference type="ARBA" id="ARBA00008891"/>
    </source>
</evidence>
<evidence type="ECO:0000313" key="12">
    <source>
        <dbReference type="Proteomes" id="UP001454036"/>
    </source>
</evidence>
<reference evidence="11 12" key="1">
    <citation type="submission" date="2024-01" db="EMBL/GenBank/DDBJ databases">
        <title>The complete chloroplast genome sequence of Lithospermum erythrorhizon: insights into the phylogenetic relationship among Boraginaceae species and the maternal lineages of purple gromwells.</title>
        <authorList>
            <person name="Okada T."/>
            <person name="Watanabe K."/>
        </authorList>
    </citation>
    <scope>NUCLEOTIDE SEQUENCE [LARGE SCALE GENOMIC DNA]</scope>
</reference>
<evidence type="ECO:0000256" key="4">
    <source>
        <dbReference type="ARBA" id="ARBA00022801"/>
    </source>
</evidence>
<dbReference type="GO" id="GO:0030599">
    <property type="term" value="F:pectinesterase activity"/>
    <property type="evidence" value="ECO:0007669"/>
    <property type="project" value="UniProtKB-EC"/>
</dbReference>
<evidence type="ECO:0000259" key="10">
    <source>
        <dbReference type="Pfam" id="PF01095"/>
    </source>
</evidence>